<dbReference type="Proteomes" id="UP000005239">
    <property type="component" value="Unassembled WGS sequence"/>
</dbReference>
<reference evidence="2" key="1">
    <citation type="journal article" date="2008" name="Nat. Genet.">
        <title>The Pristionchus pacificus genome provides a unique perspective on nematode lifestyle and parasitism.</title>
        <authorList>
            <person name="Dieterich C."/>
            <person name="Clifton S.W."/>
            <person name="Schuster L.N."/>
            <person name="Chinwalla A."/>
            <person name="Delehaunty K."/>
            <person name="Dinkelacker I."/>
            <person name="Fulton L."/>
            <person name="Fulton R."/>
            <person name="Godfrey J."/>
            <person name="Minx P."/>
            <person name="Mitreva M."/>
            <person name="Roeseler W."/>
            <person name="Tian H."/>
            <person name="Witte H."/>
            <person name="Yang S.P."/>
            <person name="Wilson R.K."/>
            <person name="Sommer R.J."/>
        </authorList>
    </citation>
    <scope>NUCLEOTIDE SEQUENCE [LARGE SCALE GENOMIC DNA]</scope>
    <source>
        <strain evidence="2">PS312</strain>
    </source>
</reference>
<dbReference type="EnsemblMetazoa" id="PPA22341.1">
    <property type="protein sequence ID" value="PPA22341.1"/>
    <property type="gene ID" value="WBGene00111895"/>
</dbReference>
<evidence type="ECO:0000313" key="2">
    <source>
        <dbReference type="Proteomes" id="UP000005239"/>
    </source>
</evidence>
<name>A0A2A6CVF3_PRIPA</name>
<proteinExistence type="predicted"/>
<organism evidence="1 2">
    <name type="scientific">Pristionchus pacificus</name>
    <name type="common">Parasitic nematode worm</name>
    <dbReference type="NCBI Taxonomy" id="54126"/>
    <lineage>
        <taxon>Eukaryota</taxon>
        <taxon>Metazoa</taxon>
        <taxon>Ecdysozoa</taxon>
        <taxon>Nematoda</taxon>
        <taxon>Chromadorea</taxon>
        <taxon>Rhabditida</taxon>
        <taxon>Rhabditina</taxon>
        <taxon>Diplogasteromorpha</taxon>
        <taxon>Diplogasteroidea</taxon>
        <taxon>Neodiplogasteridae</taxon>
        <taxon>Pristionchus</taxon>
    </lineage>
</organism>
<protein>
    <submittedName>
        <fullName evidence="1">Uncharacterized protein</fullName>
    </submittedName>
</protein>
<sequence length="77" mass="8174">MSCGPDGDSREDVPVEVVETSRATLEGVQLAVLRGMVGLRRCGRAAAAAPRPDARPRARDQALSAANYTCISFNITE</sequence>
<gene>
    <name evidence="1" type="primary">WBGene00111895</name>
</gene>
<dbReference type="AlphaFoldDB" id="A0A2A6CVF3"/>
<evidence type="ECO:0000313" key="1">
    <source>
        <dbReference type="EnsemblMetazoa" id="PPA22341.1"/>
    </source>
</evidence>
<accession>A0A2A6CVF3</accession>
<keyword evidence="2" id="KW-1185">Reference proteome</keyword>
<accession>A0A8R1YIK5</accession>
<reference evidence="1" key="2">
    <citation type="submission" date="2022-06" db="UniProtKB">
        <authorList>
            <consortium name="EnsemblMetazoa"/>
        </authorList>
    </citation>
    <scope>IDENTIFICATION</scope>
    <source>
        <strain evidence="1">PS312</strain>
    </source>
</reference>